<organism evidence="2 3">
    <name type="scientific">Pleurodeles waltl</name>
    <name type="common">Iberian ribbed newt</name>
    <dbReference type="NCBI Taxonomy" id="8319"/>
    <lineage>
        <taxon>Eukaryota</taxon>
        <taxon>Metazoa</taxon>
        <taxon>Chordata</taxon>
        <taxon>Craniata</taxon>
        <taxon>Vertebrata</taxon>
        <taxon>Euteleostomi</taxon>
        <taxon>Amphibia</taxon>
        <taxon>Batrachia</taxon>
        <taxon>Caudata</taxon>
        <taxon>Salamandroidea</taxon>
        <taxon>Salamandridae</taxon>
        <taxon>Pleurodelinae</taxon>
        <taxon>Pleurodeles</taxon>
    </lineage>
</organism>
<evidence type="ECO:0000313" key="3">
    <source>
        <dbReference type="Proteomes" id="UP001066276"/>
    </source>
</evidence>
<name>A0AAV7US44_PLEWA</name>
<reference evidence="2" key="1">
    <citation type="journal article" date="2022" name="bioRxiv">
        <title>Sequencing and chromosome-scale assembly of the giantPleurodeles waltlgenome.</title>
        <authorList>
            <person name="Brown T."/>
            <person name="Elewa A."/>
            <person name="Iarovenko S."/>
            <person name="Subramanian E."/>
            <person name="Araus A.J."/>
            <person name="Petzold A."/>
            <person name="Susuki M."/>
            <person name="Suzuki K.-i.T."/>
            <person name="Hayashi T."/>
            <person name="Toyoda A."/>
            <person name="Oliveira C."/>
            <person name="Osipova E."/>
            <person name="Leigh N.D."/>
            <person name="Simon A."/>
            <person name="Yun M.H."/>
        </authorList>
    </citation>
    <scope>NUCLEOTIDE SEQUENCE</scope>
    <source>
        <strain evidence="2">20211129_DDA</strain>
        <tissue evidence="2">Liver</tissue>
    </source>
</reference>
<comment type="caution">
    <text evidence="2">The sequence shown here is derived from an EMBL/GenBank/DDBJ whole genome shotgun (WGS) entry which is preliminary data.</text>
</comment>
<accession>A0AAV7US44</accession>
<sequence length="118" mass="12849">MGPASTAVRRPSPGLSEALGGPAVDAGAVAAECGGRLDHEPRANARCPLGTAGTDPLRGTKTNRRTEIRKWIKDLIQWVKAEIQVLHTLRDTGIKIKNADIWDTFLDQIQEKDDTRPP</sequence>
<evidence type="ECO:0000313" key="2">
    <source>
        <dbReference type="EMBL" id="KAJ1191085.1"/>
    </source>
</evidence>
<keyword evidence="3" id="KW-1185">Reference proteome</keyword>
<feature type="region of interest" description="Disordered" evidence="1">
    <location>
        <begin position="1"/>
        <end position="21"/>
    </location>
</feature>
<dbReference type="EMBL" id="JANPWB010000004">
    <property type="protein sequence ID" value="KAJ1191085.1"/>
    <property type="molecule type" value="Genomic_DNA"/>
</dbReference>
<proteinExistence type="predicted"/>
<protein>
    <submittedName>
        <fullName evidence="2">Uncharacterized protein</fullName>
    </submittedName>
</protein>
<dbReference type="Proteomes" id="UP001066276">
    <property type="component" value="Chromosome 2_2"/>
</dbReference>
<dbReference type="AlphaFoldDB" id="A0AAV7US44"/>
<evidence type="ECO:0000256" key="1">
    <source>
        <dbReference type="SAM" id="MobiDB-lite"/>
    </source>
</evidence>
<gene>
    <name evidence="2" type="ORF">NDU88_000401</name>
</gene>